<dbReference type="SUPFAM" id="SSF52151">
    <property type="entry name" value="FabD/lysophospholipase-like"/>
    <property type="match status" value="1"/>
</dbReference>
<dbReference type="SMART" id="SM00827">
    <property type="entry name" value="PKS_AT"/>
    <property type="match status" value="1"/>
</dbReference>
<dbReference type="Gene3D" id="3.30.70.250">
    <property type="entry name" value="Malonyl-CoA ACP transacylase, ACP-binding"/>
    <property type="match status" value="1"/>
</dbReference>
<evidence type="ECO:0000259" key="6">
    <source>
        <dbReference type="SMART" id="SM00827"/>
    </source>
</evidence>
<comment type="caution">
    <text evidence="7">The sequence shown here is derived from an EMBL/GenBank/DDBJ whole genome shotgun (WGS) entry which is preliminary data.</text>
</comment>
<reference evidence="7 8" key="1">
    <citation type="submission" date="2018-03" db="EMBL/GenBank/DDBJ databases">
        <title>Bacillus urumqiensis sp. nov., a moderately haloalkaliphilic bacterium isolated from a salt lake.</title>
        <authorList>
            <person name="Zhao B."/>
            <person name="Liao Z."/>
        </authorList>
    </citation>
    <scope>NUCLEOTIDE SEQUENCE [LARGE SCALE GENOMIC DNA]</scope>
    <source>
        <strain evidence="7 8">BZ-SZ-XJ18</strain>
    </source>
</reference>
<dbReference type="SUPFAM" id="SSF55048">
    <property type="entry name" value="Probable ACP-binding domain of malonyl-CoA ACP transacylase"/>
    <property type="match status" value="1"/>
</dbReference>
<dbReference type="InterPro" id="IPR016035">
    <property type="entry name" value="Acyl_Trfase/lysoPLipase"/>
</dbReference>
<evidence type="ECO:0000313" key="7">
    <source>
        <dbReference type="EMBL" id="PRO65263.1"/>
    </source>
</evidence>
<dbReference type="InterPro" id="IPR014043">
    <property type="entry name" value="Acyl_transferase_dom"/>
</dbReference>
<feature type="active site" evidence="5">
    <location>
        <position position="201"/>
    </location>
</feature>
<dbReference type="FunFam" id="3.30.70.250:FF:000001">
    <property type="entry name" value="Malonyl CoA-acyl carrier protein transacylase"/>
    <property type="match status" value="1"/>
</dbReference>
<dbReference type="InterPro" id="IPR001227">
    <property type="entry name" value="Ac_transferase_dom_sf"/>
</dbReference>
<feature type="active site" evidence="5">
    <location>
        <position position="91"/>
    </location>
</feature>
<dbReference type="EC" id="2.3.1.39" evidence="4"/>
<dbReference type="PIRSF" id="PIRSF000446">
    <property type="entry name" value="Mct"/>
    <property type="match status" value="1"/>
</dbReference>
<proteinExistence type="inferred from homology"/>
<name>A0A2P6MG77_ALKUR</name>
<evidence type="ECO:0000256" key="1">
    <source>
        <dbReference type="ARBA" id="ARBA00022679"/>
    </source>
</evidence>
<evidence type="ECO:0000256" key="4">
    <source>
        <dbReference type="PIRNR" id="PIRNR000446"/>
    </source>
</evidence>
<keyword evidence="1 4" id="KW-0808">Transferase</keyword>
<dbReference type="OrthoDB" id="9805460at2"/>
<dbReference type="Gene3D" id="3.40.366.10">
    <property type="entry name" value="Malonyl-Coenzyme A Acyl Carrier Protein, domain 2"/>
    <property type="match status" value="1"/>
</dbReference>
<dbReference type="InterPro" id="IPR016036">
    <property type="entry name" value="Malonyl_transacylase_ACP-bd"/>
</dbReference>
<dbReference type="InterPro" id="IPR024925">
    <property type="entry name" value="Malonyl_CoA-ACP_transAc"/>
</dbReference>
<evidence type="ECO:0000256" key="3">
    <source>
        <dbReference type="ARBA" id="ARBA00048462"/>
    </source>
</evidence>
<dbReference type="InterPro" id="IPR004410">
    <property type="entry name" value="Malonyl_CoA-ACP_transAc_FabD"/>
</dbReference>
<comment type="similarity">
    <text evidence="4">Belongs to the fabD family.</text>
</comment>
<dbReference type="Pfam" id="PF00698">
    <property type="entry name" value="Acyl_transf_1"/>
    <property type="match status" value="1"/>
</dbReference>
<dbReference type="GO" id="GO:0005829">
    <property type="term" value="C:cytosol"/>
    <property type="evidence" value="ECO:0007669"/>
    <property type="project" value="TreeGrafter"/>
</dbReference>
<organism evidence="7 8">
    <name type="scientific">Alkalicoccus urumqiensis</name>
    <name type="common">Bacillus urumqiensis</name>
    <dbReference type="NCBI Taxonomy" id="1548213"/>
    <lineage>
        <taxon>Bacteria</taxon>
        <taxon>Bacillati</taxon>
        <taxon>Bacillota</taxon>
        <taxon>Bacilli</taxon>
        <taxon>Bacillales</taxon>
        <taxon>Bacillaceae</taxon>
        <taxon>Alkalicoccus</taxon>
    </lineage>
</organism>
<protein>
    <recommendedName>
        <fullName evidence="4">Malonyl CoA-acyl carrier protein transacylase</fullName>
        <ecNumber evidence="4">2.3.1.39</ecNumber>
    </recommendedName>
</protein>
<dbReference type="RefSeq" id="WP_105959463.1">
    <property type="nucleotide sequence ID" value="NZ_PVNS01000009.1"/>
</dbReference>
<feature type="domain" description="Malonyl-CoA:ACP transacylase (MAT)" evidence="6">
    <location>
        <begin position="7"/>
        <end position="304"/>
    </location>
</feature>
<dbReference type="Proteomes" id="UP000243650">
    <property type="component" value="Unassembled WGS sequence"/>
</dbReference>
<evidence type="ECO:0000256" key="5">
    <source>
        <dbReference type="PIRSR" id="PIRSR000446-1"/>
    </source>
</evidence>
<dbReference type="PANTHER" id="PTHR42681">
    <property type="entry name" value="MALONYL-COA-ACYL CARRIER PROTEIN TRANSACYLASE, MITOCHONDRIAL"/>
    <property type="match status" value="1"/>
</dbReference>
<accession>A0A2P6MG77</accession>
<dbReference type="GO" id="GO:0004314">
    <property type="term" value="F:[acyl-carrier-protein] S-malonyltransferase activity"/>
    <property type="evidence" value="ECO:0007669"/>
    <property type="project" value="UniProtKB-EC"/>
</dbReference>
<evidence type="ECO:0000313" key="8">
    <source>
        <dbReference type="Proteomes" id="UP000243650"/>
    </source>
</evidence>
<keyword evidence="2 4" id="KW-0012">Acyltransferase</keyword>
<dbReference type="GO" id="GO:0006633">
    <property type="term" value="P:fatty acid biosynthetic process"/>
    <property type="evidence" value="ECO:0007669"/>
    <property type="project" value="TreeGrafter"/>
</dbReference>
<dbReference type="PANTHER" id="PTHR42681:SF1">
    <property type="entry name" value="MALONYL-COA-ACYL CARRIER PROTEIN TRANSACYLASE, MITOCHONDRIAL"/>
    <property type="match status" value="1"/>
</dbReference>
<dbReference type="EMBL" id="PVNS01000009">
    <property type="protein sequence ID" value="PRO65263.1"/>
    <property type="molecule type" value="Genomic_DNA"/>
</dbReference>
<gene>
    <name evidence="7" type="primary">fabD</name>
    <name evidence="7" type="ORF">C6I21_10695</name>
</gene>
<comment type="catalytic activity">
    <reaction evidence="3 4">
        <text>holo-[ACP] + malonyl-CoA = malonyl-[ACP] + CoA</text>
        <dbReference type="Rhea" id="RHEA:41792"/>
        <dbReference type="Rhea" id="RHEA-COMP:9623"/>
        <dbReference type="Rhea" id="RHEA-COMP:9685"/>
        <dbReference type="ChEBI" id="CHEBI:57287"/>
        <dbReference type="ChEBI" id="CHEBI:57384"/>
        <dbReference type="ChEBI" id="CHEBI:64479"/>
        <dbReference type="ChEBI" id="CHEBI:78449"/>
        <dbReference type="EC" id="2.3.1.39"/>
    </reaction>
</comment>
<dbReference type="AlphaFoldDB" id="A0A2P6MG77"/>
<sequence>MVKTAVIFPGQGSQHIGMGKDLFDSRKEAEAVFRLAESVLGPEFVELIFNGDEEELKRTENTQPALLTVSTAVWEVLKADGLTPSYAAGHSLGEYSALTAAGAVPFAEALKAVQKRGKFMEEAVPSGEGAMAAVLGLERDALKKVTEQASAETGVVEPANYNCPGQIVISGSRAGVERAVELAKEAGARRAMMLQVSGPFHSSLMKPAAEKMKPELQFLEISEPGIPVIANVNAQPVSKEDIPGALEAQIASPVLWEDTIRYLSERGVTRFVEAGPGKVLSGLVKKIDRRAETLPVFDTETADKAKAAWGEDTE</sequence>
<dbReference type="NCBIfam" id="TIGR00128">
    <property type="entry name" value="fabD"/>
    <property type="match status" value="1"/>
</dbReference>
<evidence type="ECO:0000256" key="2">
    <source>
        <dbReference type="ARBA" id="ARBA00023315"/>
    </source>
</evidence>
<keyword evidence="8" id="KW-1185">Reference proteome</keyword>
<dbReference type="InterPro" id="IPR050858">
    <property type="entry name" value="Mal-CoA-ACP_Trans/PKS_FabD"/>
</dbReference>